<accession>A0A5R9IZY2</accession>
<reference evidence="1 2" key="1">
    <citation type="submission" date="2019-05" db="EMBL/GenBank/DDBJ databases">
        <authorList>
            <person name="Pankratov T."/>
            <person name="Grouzdev D."/>
        </authorList>
    </citation>
    <scope>NUCLEOTIDE SEQUENCE [LARGE SCALE GENOMIC DNA]</scope>
    <source>
        <strain evidence="1 2">KEBCLARHB70R</strain>
    </source>
</reference>
<dbReference type="RefSeq" id="WP_138327774.1">
    <property type="nucleotide sequence ID" value="NZ_VCDI01000010.1"/>
</dbReference>
<gene>
    <name evidence="1" type="ORF">FE263_19790</name>
</gene>
<comment type="caution">
    <text evidence="1">The sequence shown here is derived from an EMBL/GenBank/DDBJ whole genome shotgun (WGS) entry which is preliminary data.</text>
</comment>
<proteinExistence type="predicted"/>
<evidence type="ECO:0000313" key="2">
    <source>
        <dbReference type="Proteomes" id="UP000305654"/>
    </source>
</evidence>
<keyword evidence="2" id="KW-1185">Reference proteome</keyword>
<evidence type="ECO:0000313" key="1">
    <source>
        <dbReference type="EMBL" id="TLU70832.1"/>
    </source>
</evidence>
<protein>
    <recommendedName>
        <fullName evidence="3">Aminotransferase DegT</fullName>
    </recommendedName>
</protein>
<dbReference type="AlphaFoldDB" id="A0A5R9IZY2"/>
<name>A0A5R9IZY2_9PROT</name>
<dbReference type="Proteomes" id="UP000305654">
    <property type="component" value="Unassembled WGS sequence"/>
</dbReference>
<sequence>MTSHARIGSLFVGGGPAGLAPLVWAARQGLLPQLAAQGLVVVERGSSIGAGALGGYAIGSDTLAETFLECLEGSADPRIGALRDHPASLAVRACAGGSVPLRLAAAFLDTLGAAMHAAILAAGGEVRTGREAVSSRRLADRGWQTVLRSAAGTETIVSRELVLATGARQDIRSLRSVVVAGAPLLPRLEHSVMLSGDLLAAGGLEAACGRLAGRASPRIAIVGGSHSALAAANLLLNCPRLDLAPDALTVLHRRKLRVFYPTAAAAREAGYDDFCDDDICPVSQRLFRLAGFRLEARTLVMRALGIGGLAPEPRLRLHRLQPAAAEAGARDILDRADLVIAALGYQPNALALFDREGGRILLGGTGVGGEIEAGAAPMVDRACRVLDVAGEPVPNVHAIGLGAGFVPHGPLGGEPSFRGQTNGIWLWQHGVGAMIVDALLADRKESVHDVAA</sequence>
<dbReference type="Gene3D" id="3.50.50.60">
    <property type="entry name" value="FAD/NAD(P)-binding domain"/>
    <property type="match status" value="1"/>
</dbReference>
<organism evidence="1 2">
    <name type="scientific">Lichenicoccus roseus</name>
    <dbReference type="NCBI Taxonomy" id="2683649"/>
    <lineage>
        <taxon>Bacteria</taxon>
        <taxon>Pseudomonadati</taxon>
        <taxon>Pseudomonadota</taxon>
        <taxon>Alphaproteobacteria</taxon>
        <taxon>Acetobacterales</taxon>
        <taxon>Acetobacteraceae</taxon>
        <taxon>Lichenicoccus</taxon>
    </lineage>
</organism>
<dbReference type="OrthoDB" id="9768668at2"/>
<evidence type="ECO:0008006" key="3">
    <source>
        <dbReference type="Google" id="ProtNLM"/>
    </source>
</evidence>
<dbReference type="PRINTS" id="PR00368">
    <property type="entry name" value="FADPNR"/>
</dbReference>
<dbReference type="SUPFAM" id="SSF51905">
    <property type="entry name" value="FAD/NAD(P)-binding domain"/>
    <property type="match status" value="1"/>
</dbReference>
<dbReference type="InterPro" id="IPR036188">
    <property type="entry name" value="FAD/NAD-bd_sf"/>
</dbReference>
<dbReference type="EMBL" id="VCDI01000010">
    <property type="protein sequence ID" value="TLU70832.1"/>
    <property type="molecule type" value="Genomic_DNA"/>
</dbReference>